<organism evidence="2 3">
    <name type="scientific">Durusdinium trenchii</name>
    <dbReference type="NCBI Taxonomy" id="1381693"/>
    <lineage>
        <taxon>Eukaryota</taxon>
        <taxon>Sar</taxon>
        <taxon>Alveolata</taxon>
        <taxon>Dinophyceae</taxon>
        <taxon>Suessiales</taxon>
        <taxon>Symbiodiniaceae</taxon>
        <taxon>Durusdinium</taxon>
    </lineage>
</organism>
<proteinExistence type="predicted"/>
<keyword evidence="3" id="KW-1185">Reference proteome</keyword>
<name>A0ABP0QKM7_9DINO</name>
<gene>
    <name evidence="2" type="ORF">SCF082_LOCUS41368</name>
</gene>
<evidence type="ECO:0000313" key="3">
    <source>
        <dbReference type="Proteomes" id="UP001642464"/>
    </source>
</evidence>
<evidence type="ECO:0000313" key="2">
    <source>
        <dbReference type="EMBL" id="CAK9087502.1"/>
    </source>
</evidence>
<accession>A0ABP0QKM7</accession>
<dbReference type="EMBL" id="CAXAMM010039574">
    <property type="protein sequence ID" value="CAK9087502.1"/>
    <property type="molecule type" value="Genomic_DNA"/>
</dbReference>
<sequence length="165" mass="18161">MAGSKRKSGGGDNPKTKAAKPSESSDPAVSKILEWFQTSVVPLGGVDKYIEQTYKTQAQLKELAEWIDNSFPPNPRFRTDSENIQGAERVAIMRPDPTMLEKPHHECSHILSPSDYLAPFSVAYVKGWRRCTTLLCAFCGIKALGIDLALIPSNFKAILVLRNAA</sequence>
<evidence type="ECO:0000256" key="1">
    <source>
        <dbReference type="SAM" id="MobiDB-lite"/>
    </source>
</evidence>
<feature type="region of interest" description="Disordered" evidence="1">
    <location>
        <begin position="1"/>
        <end position="27"/>
    </location>
</feature>
<protein>
    <submittedName>
        <fullName evidence="2">FO synthase subunit 1</fullName>
    </submittedName>
</protein>
<reference evidence="2 3" key="1">
    <citation type="submission" date="2024-02" db="EMBL/GenBank/DDBJ databases">
        <authorList>
            <person name="Chen Y."/>
            <person name="Shah S."/>
            <person name="Dougan E. K."/>
            <person name="Thang M."/>
            <person name="Chan C."/>
        </authorList>
    </citation>
    <scope>NUCLEOTIDE SEQUENCE [LARGE SCALE GENOMIC DNA]</scope>
</reference>
<dbReference type="Proteomes" id="UP001642464">
    <property type="component" value="Unassembled WGS sequence"/>
</dbReference>
<comment type="caution">
    <text evidence="2">The sequence shown here is derived from an EMBL/GenBank/DDBJ whole genome shotgun (WGS) entry which is preliminary data.</text>
</comment>